<evidence type="ECO:0000256" key="8">
    <source>
        <dbReference type="ARBA" id="ARBA00038196"/>
    </source>
</evidence>
<comment type="subcellular location">
    <subcellularLocation>
        <location evidence="1 9 10">Nucleus</location>
    </subcellularLocation>
</comment>
<evidence type="ECO:0000256" key="4">
    <source>
        <dbReference type="ARBA" id="ARBA00023125"/>
    </source>
</evidence>
<dbReference type="STRING" id="52904.ENSSMAP00000028832"/>
<evidence type="ECO:0000256" key="1">
    <source>
        <dbReference type="ARBA" id="ARBA00004123"/>
    </source>
</evidence>
<keyword evidence="5 9" id="KW-0371">Homeobox</keyword>
<feature type="compositionally biased region" description="Polar residues" evidence="11">
    <location>
        <begin position="114"/>
        <end position="123"/>
    </location>
</feature>
<dbReference type="PRINTS" id="PR00024">
    <property type="entry name" value="HOMEOBOX"/>
</dbReference>
<sequence length="257" mass="29220">MKDGGVAEVLSSWRTQSGRERSAPRGTLPPDFVSLNRDAVKAGTVTPKELSQYRAQGGGAKTQRPAPTQQRGGASQRPAIPDVTFGVPTWPSSPLSDLLSHQYARRRQDEQRSRNQTSNQPQQHRVPPALDTFRDQEKKTRKARSAFSEQQLSRLERSFQKQKYLSVQDRMDLSTRLQMSDGQVKTWYQNRRTKWKRQSAAGLELLAEAGRMFLPAHFLYPPAPPTPELYLYRGHTHHHTAPPLLHHILAHTEPHAR</sequence>
<dbReference type="PROSITE" id="PS00027">
    <property type="entry name" value="HOMEOBOX_1"/>
    <property type="match status" value="1"/>
</dbReference>
<dbReference type="GO" id="GO:0005634">
    <property type="term" value="C:nucleus"/>
    <property type="evidence" value="ECO:0007669"/>
    <property type="project" value="UniProtKB-SubCell"/>
</dbReference>
<dbReference type="Proteomes" id="UP000246464">
    <property type="component" value="Chromosome 9"/>
</dbReference>
<evidence type="ECO:0000259" key="12">
    <source>
        <dbReference type="PROSITE" id="PS50071"/>
    </source>
</evidence>
<evidence type="ECO:0000256" key="7">
    <source>
        <dbReference type="ARBA" id="ARBA00023242"/>
    </source>
</evidence>
<dbReference type="CDD" id="cd00086">
    <property type="entry name" value="homeodomain"/>
    <property type="match status" value="1"/>
</dbReference>
<dbReference type="GO" id="GO:0003677">
    <property type="term" value="F:DNA binding"/>
    <property type="evidence" value="ECO:0007669"/>
    <property type="project" value="UniProtKB-UniRule"/>
</dbReference>
<dbReference type="InterPro" id="IPR020479">
    <property type="entry name" value="HD_metazoa"/>
</dbReference>
<evidence type="ECO:0000256" key="2">
    <source>
        <dbReference type="ARBA" id="ARBA00022473"/>
    </source>
</evidence>
<evidence type="ECO:0000256" key="6">
    <source>
        <dbReference type="ARBA" id="ARBA00023163"/>
    </source>
</evidence>
<dbReference type="InterPro" id="IPR009057">
    <property type="entry name" value="Homeodomain-like_sf"/>
</dbReference>
<evidence type="ECO:0000256" key="9">
    <source>
        <dbReference type="PROSITE-ProRule" id="PRU00108"/>
    </source>
</evidence>
<dbReference type="Pfam" id="PF14825">
    <property type="entry name" value="CFAP77"/>
    <property type="match status" value="1"/>
</dbReference>
<dbReference type="AlphaFoldDB" id="A0A2U9BU89"/>
<feature type="DNA-binding region" description="Homeobox" evidence="9">
    <location>
        <begin position="140"/>
        <end position="199"/>
    </location>
</feature>
<evidence type="ECO:0000256" key="3">
    <source>
        <dbReference type="ARBA" id="ARBA00023015"/>
    </source>
</evidence>
<keyword evidence="4 9" id="KW-0238">DNA-binding</keyword>
<gene>
    <name evidence="13" type="ORF">SMAX5B_015247</name>
</gene>
<evidence type="ECO:0000256" key="10">
    <source>
        <dbReference type="RuleBase" id="RU000682"/>
    </source>
</evidence>
<evidence type="ECO:0000256" key="11">
    <source>
        <dbReference type="SAM" id="MobiDB-lite"/>
    </source>
</evidence>
<feature type="domain" description="Homeobox" evidence="12">
    <location>
        <begin position="138"/>
        <end position="198"/>
    </location>
</feature>
<accession>A0A2U9BU89</accession>
<dbReference type="InterPro" id="IPR017970">
    <property type="entry name" value="Homeobox_CS"/>
</dbReference>
<keyword evidence="6" id="KW-0804">Transcription</keyword>
<name>A0A2U9BU89_SCOMX</name>
<comment type="similarity">
    <text evidence="8">Belongs to the BAR homeobox family.</text>
</comment>
<dbReference type="InterPro" id="IPR050848">
    <property type="entry name" value="Homeobox_TF"/>
</dbReference>
<feature type="region of interest" description="Disordered" evidence="11">
    <location>
        <begin position="1"/>
        <end position="152"/>
    </location>
</feature>
<dbReference type="InterPro" id="IPR029147">
    <property type="entry name" value="CFAP77"/>
</dbReference>
<dbReference type="PROSITE" id="PS50071">
    <property type="entry name" value="HOMEOBOX_2"/>
    <property type="match status" value="1"/>
</dbReference>
<dbReference type="EMBL" id="CP026251">
    <property type="protein sequence ID" value="AWP07754.1"/>
    <property type="molecule type" value="Genomic_DNA"/>
</dbReference>
<evidence type="ECO:0000313" key="14">
    <source>
        <dbReference type="Proteomes" id="UP000246464"/>
    </source>
</evidence>
<keyword evidence="14" id="KW-1185">Reference proteome</keyword>
<proteinExistence type="inferred from homology"/>
<dbReference type="GO" id="GO:0000981">
    <property type="term" value="F:DNA-binding transcription factor activity, RNA polymerase II-specific"/>
    <property type="evidence" value="ECO:0007669"/>
    <property type="project" value="InterPro"/>
</dbReference>
<evidence type="ECO:0000256" key="5">
    <source>
        <dbReference type="ARBA" id="ARBA00023155"/>
    </source>
</evidence>
<protein>
    <recommendedName>
        <fullName evidence="12">Homeobox domain-containing protein</fullName>
    </recommendedName>
</protein>
<dbReference type="InterPro" id="IPR001356">
    <property type="entry name" value="HD"/>
</dbReference>
<keyword evidence="7 9" id="KW-0539">Nucleus</keyword>
<dbReference type="Pfam" id="PF00046">
    <property type="entry name" value="Homeodomain"/>
    <property type="match status" value="1"/>
</dbReference>
<dbReference type="PANTHER" id="PTHR24333">
    <property type="entry name" value="HOMEO BOX HB9 LIKE A-RELATED"/>
    <property type="match status" value="1"/>
</dbReference>
<keyword evidence="3" id="KW-0805">Transcription regulation</keyword>
<dbReference type="Gene3D" id="1.10.10.60">
    <property type="entry name" value="Homeodomain-like"/>
    <property type="match status" value="1"/>
</dbReference>
<evidence type="ECO:0000313" key="13">
    <source>
        <dbReference type="EMBL" id="AWP07754.1"/>
    </source>
</evidence>
<organism evidence="13 14">
    <name type="scientific">Scophthalmus maximus</name>
    <name type="common">Turbot</name>
    <name type="synonym">Psetta maxima</name>
    <dbReference type="NCBI Taxonomy" id="52904"/>
    <lineage>
        <taxon>Eukaryota</taxon>
        <taxon>Metazoa</taxon>
        <taxon>Chordata</taxon>
        <taxon>Craniata</taxon>
        <taxon>Vertebrata</taxon>
        <taxon>Euteleostomi</taxon>
        <taxon>Actinopterygii</taxon>
        <taxon>Neopterygii</taxon>
        <taxon>Teleostei</taxon>
        <taxon>Neoteleostei</taxon>
        <taxon>Acanthomorphata</taxon>
        <taxon>Carangaria</taxon>
        <taxon>Pleuronectiformes</taxon>
        <taxon>Pleuronectoidei</taxon>
        <taxon>Scophthalmidae</taxon>
        <taxon>Scophthalmus</taxon>
    </lineage>
</organism>
<dbReference type="PANTHER" id="PTHR24333:SF5">
    <property type="entry name" value="VENT HOMEOBOX"/>
    <property type="match status" value="1"/>
</dbReference>
<dbReference type="SUPFAM" id="SSF46689">
    <property type="entry name" value="Homeodomain-like"/>
    <property type="match status" value="1"/>
</dbReference>
<dbReference type="SMART" id="SM00389">
    <property type="entry name" value="HOX"/>
    <property type="match status" value="1"/>
</dbReference>
<keyword evidence="2" id="KW-0217">Developmental protein</keyword>
<reference evidence="13 14" key="1">
    <citation type="submission" date="2017-12" db="EMBL/GenBank/DDBJ databases">
        <title>Integrating genomic resources of turbot (Scophthalmus maximus) in depth evaluation of genetic and physical mapping variation across individuals.</title>
        <authorList>
            <person name="Martinez P."/>
        </authorList>
    </citation>
    <scope>NUCLEOTIDE SEQUENCE [LARGE SCALE GENOMIC DNA]</scope>
</reference>